<dbReference type="Proteomes" id="UP000433181">
    <property type="component" value="Unassembled WGS sequence"/>
</dbReference>
<organism evidence="2 3">
    <name type="scientific">Anaerovibrio slackiae</name>
    <dbReference type="NCBI Taxonomy" id="2652309"/>
    <lineage>
        <taxon>Bacteria</taxon>
        <taxon>Bacillati</taxon>
        <taxon>Bacillota</taxon>
        <taxon>Negativicutes</taxon>
        <taxon>Selenomonadales</taxon>
        <taxon>Selenomonadaceae</taxon>
        <taxon>Anaerovibrio</taxon>
    </lineage>
</organism>
<protein>
    <submittedName>
        <fullName evidence="2">Uncharacterized protein</fullName>
    </submittedName>
</protein>
<feature type="compositionally biased region" description="Basic and acidic residues" evidence="1">
    <location>
        <begin position="1"/>
        <end position="15"/>
    </location>
</feature>
<comment type="caution">
    <text evidence="2">The sequence shown here is derived from an EMBL/GenBank/DDBJ whole genome shotgun (WGS) entry which is preliminary data.</text>
</comment>
<dbReference type="AlphaFoldDB" id="A0A6I2UGG5"/>
<dbReference type="RefSeq" id="WP_154407029.1">
    <property type="nucleotide sequence ID" value="NZ_VUNR01000013.1"/>
</dbReference>
<dbReference type="EMBL" id="VUNR01000013">
    <property type="protein sequence ID" value="MSU08865.1"/>
    <property type="molecule type" value="Genomic_DNA"/>
</dbReference>
<gene>
    <name evidence="2" type="ORF">FYJ84_07705</name>
</gene>
<proteinExistence type="predicted"/>
<evidence type="ECO:0000313" key="3">
    <source>
        <dbReference type="Proteomes" id="UP000433181"/>
    </source>
</evidence>
<dbReference type="GeneID" id="96778799"/>
<evidence type="ECO:0000256" key="1">
    <source>
        <dbReference type="SAM" id="MobiDB-lite"/>
    </source>
</evidence>
<name>A0A6I2UGG5_9FIRM</name>
<keyword evidence="3" id="KW-1185">Reference proteome</keyword>
<evidence type="ECO:0000313" key="2">
    <source>
        <dbReference type="EMBL" id="MSU08865.1"/>
    </source>
</evidence>
<accession>A0A6I2UGG5</accession>
<reference evidence="2 3" key="1">
    <citation type="submission" date="2019-08" db="EMBL/GenBank/DDBJ databases">
        <title>In-depth cultivation of the pig gut microbiome towards novel bacterial diversity and tailored functional studies.</title>
        <authorList>
            <person name="Wylensek D."/>
            <person name="Hitch T.C.A."/>
            <person name="Clavel T."/>
        </authorList>
    </citation>
    <scope>NUCLEOTIDE SEQUENCE [LARGE SCALE GENOMIC DNA]</scope>
    <source>
        <strain evidence="2 3">WCA-693-APC-5D-A</strain>
    </source>
</reference>
<sequence length="126" mass="13980">MAGNKKTEPAEKPVRDNCPSGQFQRKDRLTMEKLNFEYSEFIKLVARVRGKEIDQYEISKPHAGRDGRLNLKAAALQIVDVLAANNVNFNQIGMVFDAAKYYAGVVTPVASTSPESQPNEKQPGLL</sequence>
<feature type="region of interest" description="Disordered" evidence="1">
    <location>
        <begin position="1"/>
        <end position="22"/>
    </location>
</feature>